<gene>
    <name evidence="1" type="ORF">MES4922_360025</name>
</gene>
<evidence type="ECO:0000313" key="1">
    <source>
        <dbReference type="EMBL" id="CAH2404298.1"/>
    </source>
</evidence>
<keyword evidence="2" id="KW-1185">Reference proteome</keyword>
<protein>
    <submittedName>
        <fullName evidence="1">Uncharacterized protein</fullName>
    </submittedName>
</protein>
<name>A0ABM9E5A5_9HYPH</name>
<reference evidence="1" key="1">
    <citation type="submission" date="2022-03" db="EMBL/GenBank/DDBJ databases">
        <authorList>
            <person name="Brunel B."/>
        </authorList>
    </citation>
    <scope>NUCLEOTIDE SEQUENCE</scope>
    <source>
        <strain evidence="1">STM4922sample</strain>
    </source>
</reference>
<dbReference type="Proteomes" id="UP001152604">
    <property type="component" value="Unassembled WGS sequence"/>
</dbReference>
<evidence type="ECO:0000313" key="2">
    <source>
        <dbReference type="Proteomes" id="UP001152604"/>
    </source>
</evidence>
<comment type="caution">
    <text evidence="1">The sequence shown here is derived from an EMBL/GenBank/DDBJ whole genome shotgun (WGS) entry which is preliminary data.</text>
</comment>
<proteinExistence type="predicted"/>
<dbReference type="EMBL" id="CAKXZS010000030">
    <property type="protein sequence ID" value="CAH2404298.1"/>
    <property type="molecule type" value="Genomic_DNA"/>
</dbReference>
<organism evidence="1 2">
    <name type="scientific">Mesorhizobium ventifaucium</name>
    <dbReference type="NCBI Taxonomy" id="666020"/>
    <lineage>
        <taxon>Bacteria</taxon>
        <taxon>Pseudomonadati</taxon>
        <taxon>Pseudomonadota</taxon>
        <taxon>Alphaproteobacteria</taxon>
        <taxon>Hyphomicrobiales</taxon>
        <taxon>Phyllobacteriaceae</taxon>
        <taxon>Mesorhizobium</taxon>
    </lineage>
</organism>
<accession>A0ABM9E5A5</accession>
<sequence>MSTATPSSRQSLQTKERVQVVLATVNVGAAPHPPAGTFSPYSDGAKGLAATSASFLQLWRLAKSFAKASFSPSLYAEKCPAGR</sequence>